<proteinExistence type="predicted"/>
<comment type="caution">
    <text evidence="1">The sequence shown here is derived from an EMBL/GenBank/DDBJ whole genome shotgun (WGS) entry which is preliminary data.</text>
</comment>
<reference evidence="1 2" key="1">
    <citation type="submission" date="2019-04" db="EMBL/GenBank/DDBJ databases">
        <title>Bacillus caeni sp. nov., a bacterium isolated from mangrove sediment.</title>
        <authorList>
            <person name="Huang H."/>
            <person name="Mo K."/>
            <person name="Hu Y."/>
        </authorList>
    </citation>
    <scope>NUCLEOTIDE SEQUENCE [LARGE SCALE GENOMIC DNA]</scope>
    <source>
        <strain evidence="1 2">HB172195</strain>
    </source>
</reference>
<dbReference type="InterPro" id="IPR014967">
    <property type="entry name" value="Uncharacterised_YugN-like"/>
</dbReference>
<protein>
    <recommendedName>
        <fullName evidence="3">YugN-like family protein</fullName>
    </recommendedName>
</protein>
<dbReference type="RefSeq" id="WP_138124961.1">
    <property type="nucleotide sequence ID" value="NZ_SWLG01000005.1"/>
</dbReference>
<evidence type="ECO:0000313" key="2">
    <source>
        <dbReference type="Proteomes" id="UP000308230"/>
    </source>
</evidence>
<evidence type="ECO:0008006" key="3">
    <source>
        <dbReference type="Google" id="ProtNLM"/>
    </source>
</evidence>
<sequence>MKFESTGIDGTIVQFSILDHIMHENGFTLAGQWDYERVTYDHKFEDMTNGDVYYLRIPGLAIEGEVESPYAVVKLGQPYLGKHYYPHGVEYDEEFPKGVVNSCNKRLQNLKEQLETALK</sequence>
<dbReference type="AlphaFoldDB" id="A0A5R9F3T4"/>
<gene>
    <name evidence="1" type="ORF">FCL54_07485</name>
</gene>
<accession>A0A5R9F3T4</accession>
<dbReference type="Proteomes" id="UP000308230">
    <property type="component" value="Unassembled WGS sequence"/>
</dbReference>
<dbReference type="OrthoDB" id="2679642at2"/>
<dbReference type="SUPFAM" id="SSF160755">
    <property type="entry name" value="YugN-like"/>
    <property type="match status" value="1"/>
</dbReference>
<dbReference type="Gene3D" id="3.30.310.100">
    <property type="entry name" value="YugN-like"/>
    <property type="match status" value="1"/>
</dbReference>
<dbReference type="InterPro" id="IPR036491">
    <property type="entry name" value="YugN-like_sf"/>
</dbReference>
<name>A0A5R9F3T4_9BACL</name>
<evidence type="ECO:0000313" key="1">
    <source>
        <dbReference type="EMBL" id="TLS37661.1"/>
    </source>
</evidence>
<organism evidence="1 2">
    <name type="scientific">Exobacillus caeni</name>
    <dbReference type="NCBI Taxonomy" id="2574798"/>
    <lineage>
        <taxon>Bacteria</taxon>
        <taxon>Bacillati</taxon>
        <taxon>Bacillota</taxon>
        <taxon>Bacilli</taxon>
        <taxon>Bacillales</taxon>
        <taxon>Guptibacillaceae</taxon>
        <taxon>Exobacillus</taxon>
    </lineage>
</organism>
<dbReference type="Pfam" id="PF08868">
    <property type="entry name" value="YugN"/>
    <property type="match status" value="1"/>
</dbReference>
<dbReference type="EMBL" id="SWLG01000005">
    <property type="protein sequence ID" value="TLS37661.1"/>
    <property type="molecule type" value="Genomic_DNA"/>
</dbReference>
<keyword evidence="2" id="KW-1185">Reference proteome</keyword>